<dbReference type="Pfam" id="PF08100">
    <property type="entry name" value="Dimerisation"/>
    <property type="match status" value="1"/>
</dbReference>
<keyword evidence="1 6" id="KW-0489">Methyltransferase</keyword>
<keyword evidence="3" id="KW-0949">S-adenosyl-L-methionine</keyword>
<dbReference type="AlphaFoldDB" id="A0A858SZ82"/>
<keyword evidence="7" id="KW-1185">Reference proteome</keyword>
<keyword evidence="6" id="KW-0614">Plasmid</keyword>
<gene>
    <name evidence="6" type="ORF">G3256_18650</name>
</gene>
<name>A0A858SZ82_9RHOB</name>
<dbReference type="RefSeq" id="WP_169642521.1">
    <property type="nucleotide sequence ID" value="NZ_CP048789.1"/>
</dbReference>
<dbReference type="InterPro" id="IPR012967">
    <property type="entry name" value="COMT_dimerisation"/>
</dbReference>
<dbReference type="PROSITE" id="PS51683">
    <property type="entry name" value="SAM_OMT_II"/>
    <property type="match status" value="1"/>
</dbReference>
<geneLocation type="plasmid" evidence="6 7">
    <name>p1</name>
</geneLocation>
<dbReference type="KEGG" id="rpon:G3256_18650"/>
<feature type="domain" description="O-methyltransferase dimerisation" evidence="5">
    <location>
        <begin position="49"/>
        <end position="118"/>
    </location>
</feature>
<dbReference type="InterPro" id="IPR036390">
    <property type="entry name" value="WH_DNA-bd_sf"/>
</dbReference>
<evidence type="ECO:0000259" key="5">
    <source>
        <dbReference type="Pfam" id="PF08100"/>
    </source>
</evidence>
<dbReference type="Proteomes" id="UP000503308">
    <property type="component" value="Plasmid p1"/>
</dbReference>
<dbReference type="SUPFAM" id="SSF46785">
    <property type="entry name" value="Winged helix' DNA-binding domain"/>
    <property type="match status" value="1"/>
</dbReference>
<feature type="domain" description="O-methyltransferase C-terminal" evidence="4">
    <location>
        <begin position="140"/>
        <end position="352"/>
    </location>
</feature>
<evidence type="ECO:0000313" key="6">
    <source>
        <dbReference type="EMBL" id="QJF53308.1"/>
    </source>
</evidence>
<dbReference type="PANTHER" id="PTHR43712:SF2">
    <property type="entry name" value="O-METHYLTRANSFERASE CICE"/>
    <property type="match status" value="1"/>
</dbReference>
<protein>
    <submittedName>
        <fullName evidence="6">Methyltransferase domain-containing protein</fullName>
    </submittedName>
</protein>
<dbReference type="GO" id="GO:0032259">
    <property type="term" value="P:methylation"/>
    <property type="evidence" value="ECO:0007669"/>
    <property type="project" value="UniProtKB-KW"/>
</dbReference>
<proteinExistence type="predicted"/>
<dbReference type="GO" id="GO:0008171">
    <property type="term" value="F:O-methyltransferase activity"/>
    <property type="evidence" value="ECO:0007669"/>
    <property type="project" value="InterPro"/>
</dbReference>
<dbReference type="SUPFAM" id="SSF53335">
    <property type="entry name" value="S-adenosyl-L-methionine-dependent methyltransferases"/>
    <property type="match status" value="1"/>
</dbReference>
<reference evidence="6 7" key="1">
    <citation type="submission" date="2020-02" db="EMBL/GenBank/DDBJ databases">
        <title>Genome sequence of Roseobacter ponti.</title>
        <authorList>
            <person name="Hollensteiner J."/>
            <person name="Schneider D."/>
            <person name="Poehlein A."/>
            <person name="Daniel R."/>
        </authorList>
    </citation>
    <scope>NUCLEOTIDE SEQUENCE [LARGE SCALE GENOMIC DNA]</scope>
    <source>
        <strain evidence="6 7">DSM 106830</strain>
        <plasmid evidence="6 7">p1</plasmid>
    </source>
</reference>
<evidence type="ECO:0000256" key="2">
    <source>
        <dbReference type="ARBA" id="ARBA00022679"/>
    </source>
</evidence>
<dbReference type="InterPro" id="IPR016461">
    <property type="entry name" value="COMT-like"/>
</dbReference>
<keyword evidence="2 6" id="KW-0808">Transferase</keyword>
<evidence type="ECO:0000256" key="1">
    <source>
        <dbReference type="ARBA" id="ARBA00022603"/>
    </source>
</evidence>
<dbReference type="Pfam" id="PF00891">
    <property type="entry name" value="Methyltransf_2"/>
    <property type="match status" value="1"/>
</dbReference>
<accession>A0A858SZ82</accession>
<dbReference type="GO" id="GO:0046983">
    <property type="term" value="F:protein dimerization activity"/>
    <property type="evidence" value="ECO:0007669"/>
    <property type="project" value="InterPro"/>
</dbReference>
<sequence>MSDLSAPPSPAWRGGWLNRLIARPGFQSWASRFPLTRGQARRDGAVLFDVVQGFVQSQVLMALVELDLLPRLRGGPQSAENLARAADVPADRMQILLQAAAALGLMKRRRDGRFALARKGAALMGVPGLDAMIRHHRAFYDDLADPVALLRGPERTALSEFWPYVFGARGEIDPEVAATYSDLMAQSQRLVAEDTLRAVSLKGVDHLLDIGGGTGAFLEAAGQAYPGISMTLFDLPEVTPAATARFARTGMSGRVTLCPGSFRDDPLPRGADAISLIRVLYDHADETVADLLRAVFDALPEGGRLIISEPMGGGRRPDRAGDVYFAFYTMAMQTGRTRSADEITALCAAAGFTDIRSAAPARSYVTRTLTAVRPAIPRNA</sequence>
<dbReference type="PANTHER" id="PTHR43712">
    <property type="entry name" value="PUTATIVE (AFU_ORTHOLOGUE AFUA_4G14580)-RELATED"/>
    <property type="match status" value="1"/>
</dbReference>
<organism evidence="6 7">
    <name type="scientific">Roseobacter ponti</name>
    <dbReference type="NCBI Taxonomy" id="1891787"/>
    <lineage>
        <taxon>Bacteria</taxon>
        <taxon>Pseudomonadati</taxon>
        <taxon>Pseudomonadota</taxon>
        <taxon>Alphaproteobacteria</taxon>
        <taxon>Rhodobacterales</taxon>
        <taxon>Roseobacteraceae</taxon>
        <taxon>Roseobacter</taxon>
    </lineage>
</organism>
<dbReference type="CDD" id="cd02440">
    <property type="entry name" value="AdoMet_MTases"/>
    <property type="match status" value="1"/>
</dbReference>
<dbReference type="InterPro" id="IPR029063">
    <property type="entry name" value="SAM-dependent_MTases_sf"/>
</dbReference>
<dbReference type="Gene3D" id="1.10.10.10">
    <property type="entry name" value="Winged helix-like DNA-binding domain superfamily/Winged helix DNA-binding domain"/>
    <property type="match status" value="1"/>
</dbReference>
<evidence type="ECO:0000256" key="3">
    <source>
        <dbReference type="ARBA" id="ARBA00022691"/>
    </source>
</evidence>
<evidence type="ECO:0000259" key="4">
    <source>
        <dbReference type="Pfam" id="PF00891"/>
    </source>
</evidence>
<evidence type="ECO:0000313" key="7">
    <source>
        <dbReference type="Proteomes" id="UP000503308"/>
    </source>
</evidence>
<dbReference type="InterPro" id="IPR036388">
    <property type="entry name" value="WH-like_DNA-bd_sf"/>
</dbReference>
<dbReference type="EMBL" id="CP048789">
    <property type="protein sequence ID" value="QJF53308.1"/>
    <property type="molecule type" value="Genomic_DNA"/>
</dbReference>
<dbReference type="Gene3D" id="3.40.50.150">
    <property type="entry name" value="Vaccinia Virus protein VP39"/>
    <property type="match status" value="1"/>
</dbReference>
<dbReference type="InterPro" id="IPR001077">
    <property type="entry name" value="COMT_C"/>
</dbReference>